<accession>A0A445AZ53</accession>
<dbReference type="Proteomes" id="UP000289738">
    <property type="component" value="Chromosome B01"/>
</dbReference>
<dbReference type="PANTHER" id="PTHR47723:SF21">
    <property type="entry name" value="POLYNUCLEOTIDYL TRANSFERASE, RIBONUCLEASE H-LIKE SUPERFAMILY PROTEIN"/>
    <property type="match status" value="1"/>
</dbReference>
<dbReference type="InterPro" id="IPR002156">
    <property type="entry name" value="RNaseH_domain"/>
</dbReference>
<feature type="domain" description="RNase H type-1" evidence="1">
    <location>
        <begin position="4"/>
        <end position="124"/>
    </location>
</feature>
<reference evidence="2 3" key="1">
    <citation type="submission" date="2019-01" db="EMBL/GenBank/DDBJ databases">
        <title>Sequencing of cultivated peanut Arachis hypogaea provides insights into genome evolution and oil improvement.</title>
        <authorList>
            <person name="Chen X."/>
        </authorList>
    </citation>
    <scope>NUCLEOTIDE SEQUENCE [LARGE SCALE GENOMIC DNA]</scope>
    <source>
        <strain evidence="3">cv. Fuhuasheng</strain>
        <tissue evidence="2">Leaves</tissue>
    </source>
</reference>
<dbReference type="GO" id="GO:0003676">
    <property type="term" value="F:nucleic acid binding"/>
    <property type="evidence" value="ECO:0007669"/>
    <property type="project" value="InterPro"/>
</dbReference>
<dbReference type="InterPro" id="IPR044730">
    <property type="entry name" value="RNase_H-like_dom_plant"/>
</dbReference>
<name>A0A445AZ53_ARAHY</name>
<dbReference type="AlphaFoldDB" id="A0A445AZ53"/>
<dbReference type="Gene3D" id="3.30.420.10">
    <property type="entry name" value="Ribonuclease H-like superfamily/Ribonuclease H"/>
    <property type="match status" value="1"/>
</dbReference>
<evidence type="ECO:0000313" key="3">
    <source>
        <dbReference type="Proteomes" id="UP000289738"/>
    </source>
</evidence>
<organism evidence="2 3">
    <name type="scientific">Arachis hypogaea</name>
    <name type="common">Peanut</name>
    <dbReference type="NCBI Taxonomy" id="3818"/>
    <lineage>
        <taxon>Eukaryota</taxon>
        <taxon>Viridiplantae</taxon>
        <taxon>Streptophyta</taxon>
        <taxon>Embryophyta</taxon>
        <taxon>Tracheophyta</taxon>
        <taxon>Spermatophyta</taxon>
        <taxon>Magnoliopsida</taxon>
        <taxon>eudicotyledons</taxon>
        <taxon>Gunneridae</taxon>
        <taxon>Pentapetalae</taxon>
        <taxon>rosids</taxon>
        <taxon>fabids</taxon>
        <taxon>Fabales</taxon>
        <taxon>Fabaceae</taxon>
        <taxon>Papilionoideae</taxon>
        <taxon>50 kb inversion clade</taxon>
        <taxon>dalbergioids sensu lato</taxon>
        <taxon>Dalbergieae</taxon>
        <taxon>Pterocarpus clade</taxon>
        <taxon>Arachis</taxon>
    </lineage>
</organism>
<keyword evidence="3" id="KW-1185">Reference proteome</keyword>
<dbReference type="Pfam" id="PF13456">
    <property type="entry name" value="RVT_3"/>
    <property type="match status" value="1"/>
</dbReference>
<dbReference type="GO" id="GO:0004523">
    <property type="term" value="F:RNA-DNA hybrid ribonuclease activity"/>
    <property type="evidence" value="ECO:0007669"/>
    <property type="project" value="InterPro"/>
</dbReference>
<dbReference type="InterPro" id="IPR036397">
    <property type="entry name" value="RNaseH_sf"/>
</dbReference>
<dbReference type="EMBL" id="SDMP01000011">
    <property type="protein sequence ID" value="RYR31699.1"/>
    <property type="molecule type" value="Genomic_DNA"/>
</dbReference>
<comment type="caution">
    <text evidence="2">The sequence shown here is derived from an EMBL/GenBank/DDBJ whole genome shotgun (WGS) entry which is preliminary data.</text>
</comment>
<dbReference type="InterPro" id="IPR053151">
    <property type="entry name" value="RNase_H-like"/>
</dbReference>
<gene>
    <name evidence="2" type="ORF">Ahy_B01g056575</name>
</gene>
<dbReference type="InterPro" id="IPR012337">
    <property type="entry name" value="RNaseH-like_sf"/>
</dbReference>
<evidence type="ECO:0000313" key="2">
    <source>
        <dbReference type="EMBL" id="RYR31699.1"/>
    </source>
</evidence>
<evidence type="ECO:0000259" key="1">
    <source>
        <dbReference type="Pfam" id="PF13456"/>
    </source>
</evidence>
<dbReference type="CDD" id="cd06222">
    <property type="entry name" value="RNase_H_like"/>
    <property type="match status" value="1"/>
</dbReference>
<dbReference type="PANTHER" id="PTHR47723">
    <property type="entry name" value="OS05G0353850 PROTEIN"/>
    <property type="match status" value="1"/>
</dbReference>
<dbReference type="SUPFAM" id="SSF53098">
    <property type="entry name" value="Ribonuclease H-like"/>
    <property type="match status" value="1"/>
</dbReference>
<sequence>MKINVDATVPHDINRGVGVVIRNDMRIITASRTQAIPYPLEAHEAEAYATFWGLNFAKDYCFLKVILESNNIEVMDALKQRRYFNSCFRTFIIDAISLIRNFRIVEFSHVKRKKNRVVHELATLALTNPSCM</sequence>
<protein>
    <recommendedName>
        <fullName evidence="1">RNase H type-1 domain-containing protein</fullName>
    </recommendedName>
</protein>
<proteinExistence type="predicted"/>